<evidence type="ECO:0000313" key="1">
    <source>
        <dbReference type="EMBL" id="AFJ26711.1"/>
    </source>
</evidence>
<dbReference type="HOGENOM" id="CLU_3222744_0_0_9"/>
<evidence type="ECO:0000313" key="2">
    <source>
        <dbReference type="Proteomes" id="UP000002865"/>
    </source>
</evidence>
<dbReference type="EMBL" id="CP003122">
    <property type="protein sequence ID" value="AFJ26711.1"/>
    <property type="molecule type" value="Genomic_DNA"/>
</dbReference>
<dbReference type="AlphaFoldDB" id="I1ZNT7"/>
<sequence length="44" mass="5082">MFDQSSFITAKEVHHPLRQLTIDEECQVGHADFIQNIQDKLIGK</sequence>
<reference evidence="1 2" key="1">
    <citation type="journal article" date="2012" name="PLoS ONE">
        <title>Complete Genome and Transcriptomes of Streptococcus parasanguinis FW213: Phylogenic Relations and Potential Virulence Mechanisms.</title>
        <authorList>
            <person name="Geng J."/>
            <person name="Chiu C.H."/>
            <person name="Tang P."/>
            <person name="Chen Y."/>
            <person name="Shieh H.R."/>
            <person name="Hu S."/>
            <person name="Chen Y.Y."/>
        </authorList>
    </citation>
    <scope>NUCLEOTIDE SEQUENCE [LARGE SCALE GENOMIC DNA]</scope>
    <source>
        <strain evidence="1 2">FW213</strain>
    </source>
</reference>
<accession>I1ZNT7</accession>
<proteinExistence type="predicted"/>
<dbReference type="PaxDb" id="1114965-Spaf_1762"/>
<dbReference type="KEGG" id="scf:Spaf_1762"/>
<dbReference type="Proteomes" id="UP000002865">
    <property type="component" value="Chromosome"/>
</dbReference>
<organism evidence="1 2">
    <name type="scientific">Streptococcus parasanguinis FW213</name>
    <dbReference type="NCBI Taxonomy" id="1114965"/>
    <lineage>
        <taxon>Bacteria</taxon>
        <taxon>Bacillati</taxon>
        <taxon>Bacillota</taxon>
        <taxon>Bacilli</taxon>
        <taxon>Lactobacillales</taxon>
        <taxon>Streptococcaceae</taxon>
        <taxon>Streptococcus</taxon>
    </lineage>
</organism>
<name>I1ZNT7_STRPA</name>
<protein>
    <submittedName>
        <fullName evidence="1">Uncharacterized protein</fullName>
    </submittedName>
</protein>
<gene>
    <name evidence="1" type="ORF">Spaf_1762</name>
</gene>